<dbReference type="InterPro" id="IPR018170">
    <property type="entry name" value="Aldo/ket_reductase_CS"/>
</dbReference>
<evidence type="ECO:0000259" key="7">
    <source>
        <dbReference type="Pfam" id="PF00248"/>
    </source>
</evidence>
<dbReference type="eggNOG" id="KOG1577">
    <property type="taxonomic scope" value="Eukaryota"/>
</dbReference>
<comment type="similarity">
    <text evidence="1">Belongs to the aldo/keto reductase family.</text>
</comment>
<dbReference type="CDD" id="cd19071">
    <property type="entry name" value="AKR_AKR1-5-like"/>
    <property type="match status" value="1"/>
</dbReference>
<dbReference type="InterPro" id="IPR020471">
    <property type="entry name" value="AKR"/>
</dbReference>
<gene>
    <name evidence="8" type="ORF">CMQ_5729</name>
</gene>
<dbReference type="AlphaFoldDB" id="F0XT55"/>
<dbReference type="STRING" id="655863.F0XT55"/>
<evidence type="ECO:0000256" key="1">
    <source>
        <dbReference type="ARBA" id="ARBA00007905"/>
    </source>
</evidence>
<organism evidence="9">
    <name type="scientific">Grosmannia clavigera (strain kw1407 / UAMH 11150)</name>
    <name type="common">Blue stain fungus</name>
    <name type="synonym">Graphiocladiella clavigera</name>
    <dbReference type="NCBI Taxonomy" id="655863"/>
    <lineage>
        <taxon>Eukaryota</taxon>
        <taxon>Fungi</taxon>
        <taxon>Dikarya</taxon>
        <taxon>Ascomycota</taxon>
        <taxon>Pezizomycotina</taxon>
        <taxon>Sordariomycetes</taxon>
        <taxon>Sordariomycetidae</taxon>
        <taxon>Ophiostomatales</taxon>
        <taxon>Ophiostomataceae</taxon>
        <taxon>Leptographium</taxon>
    </lineage>
</organism>
<dbReference type="HOGENOM" id="CLU_023205_0_0_1"/>
<dbReference type="GO" id="GO:0016491">
    <property type="term" value="F:oxidoreductase activity"/>
    <property type="evidence" value="ECO:0007669"/>
    <property type="project" value="UniProtKB-KW"/>
</dbReference>
<dbReference type="InParanoid" id="F0XT55"/>
<dbReference type="Proteomes" id="UP000007796">
    <property type="component" value="Unassembled WGS sequence"/>
</dbReference>
<keyword evidence="2" id="KW-0521">NADP</keyword>
<dbReference type="InterPro" id="IPR023210">
    <property type="entry name" value="NADP_OxRdtase_dom"/>
</dbReference>
<dbReference type="Pfam" id="PF00248">
    <property type="entry name" value="Aldo_ket_red"/>
    <property type="match status" value="1"/>
</dbReference>
<keyword evidence="9" id="KW-1185">Reference proteome</keyword>
<evidence type="ECO:0000256" key="5">
    <source>
        <dbReference type="PIRSR" id="PIRSR000097-2"/>
    </source>
</evidence>
<accession>F0XT55</accession>
<keyword evidence="3" id="KW-0560">Oxidoreductase</keyword>
<dbReference type="Gene3D" id="3.20.20.100">
    <property type="entry name" value="NADP-dependent oxidoreductase domain"/>
    <property type="match status" value="1"/>
</dbReference>
<protein>
    <submittedName>
        <fullName evidence="8">Aldehyde reductase 1</fullName>
    </submittedName>
</protein>
<dbReference type="OrthoDB" id="416253at2759"/>
<dbReference type="PROSITE" id="PS00062">
    <property type="entry name" value="ALDOKETO_REDUCTASE_2"/>
    <property type="match status" value="1"/>
</dbReference>
<reference evidence="8 9" key="1">
    <citation type="journal article" date="2011" name="Proc. Natl. Acad. Sci. U.S.A.">
        <title>Genome and transcriptome analyses of the mountain pine beetle-fungal symbiont Grosmannia clavigera, a lodgepole pine pathogen.</title>
        <authorList>
            <person name="DiGuistini S."/>
            <person name="Wang Y."/>
            <person name="Liao N.Y."/>
            <person name="Taylor G."/>
            <person name="Tanguay P."/>
            <person name="Feau N."/>
            <person name="Henrissat B."/>
            <person name="Chan S.K."/>
            <person name="Hesse-Orce U."/>
            <person name="Alamouti S.M."/>
            <person name="Tsui C.K.M."/>
            <person name="Docking R.T."/>
            <person name="Levasseur A."/>
            <person name="Haridas S."/>
            <person name="Robertson G."/>
            <person name="Birol I."/>
            <person name="Holt R.A."/>
            <person name="Marra M.A."/>
            <person name="Hamelin R.C."/>
            <person name="Hirst M."/>
            <person name="Jones S.J.M."/>
            <person name="Bohlmann J."/>
            <person name="Breuil C."/>
        </authorList>
    </citation>
    <scope>NUCLEOTIDE SEQUENCE [LARGE SCALE GENOMIC DNA]</scope>
    <source>
        <strain evidence="9">kw1407 / UAMH 11150</strain>
    </source>
</reference>
<dbReference type="SUPFAM" id="SSF51430">
    <property type="entry name" value="NAD(P)-linked oxidoreductase"/>
    <property type="match status" value="1"/>
</dbReference>
<dbReference type="EMBL" id="GL629997">
    <property type="protein sequence ID" value="EFW99308.1"/>
    <property type="molecule type" value="Genomic_DNA"/>
</dbReference>
<dbReference type="GeneID" id="25979083"/>
<dbReference type="InterPro" id="IPR036812">
    <property type="entry name" value="NAD(P)_OxRdtase_dom_sf"/>
</dbReference>
<name>F0XT55_GROCL</name>
<dbReference type="FunFam" id="3.20.20.100:FF:000007">
    <property type="entry name" value="NAD(P)H-dependent D-xylose reductase xyl1"/>
    <property type="match status" value="1"/>
</dbReference>
<evidence type="ECO:0000313" key="8">
    <source>
        <dbReference type="EMBL" id="EFW99308.1"/>
    </source>
</evidence>
<dbReference type="PANTHER" id="PTHR11732">
    <property type="entry name" value="ALDO/KETO REDUCTASE"/>
    <property type="match status" value="1"/>
</dbReference>
<evidence type="ECO:0000256" key="4">
    <source>
        <dbReference type="PIRSR" id="PIRSR000097-1"/>
    </source>
</evidence>
<feature type="site" description="Lowers pKa of active site Tyr" evidence="6">
    <location>
        <position position="77"/>
    </location>
</feature>
<dbReference type="PROSITE" id="PS00798">
    <property type="entry name" value="ALDOKETO_REDUCTASE_1"/>
    <property type="match status" value="1"/>
</dbReference>
<proteinExistence type="inferred from homology"/>
<dbReference type="PIRSF" id="PIRSF000097">
    <property type="entry name" value="AKR"/>
    <property type="match status" value="1"/>
</dbReference>
<feature type="binding site" evidence="5">
    <location>
        <position position="110"/>
    </location>
    <ligand>
        <name>substrate</name>
    </ligand>
</feature>
<dbReference type="RefSeq" id="XP_014168791.1">
    <property type="nucleotide sequence ID" value="XM_014313316.1"/>
</dbReference>
<evidence type="ECO:0000256" key="3">
    <source>
        <dbReference type="ARBA" id="ARBA00023002"/>
    </source>
</evidence>
<dbReference type="PRINTS" id="PR00069">
    <property type="entry name" value="ALDKETRDTASE"/>
</dbReference>
<feature type="domain" description="NADP-dependent oxidoreductase" evidence="7">
    <location>
        <begin position="19"/>
        <end position="286"/>
    </location>
</feature>
<sequence length="332" mass="37171">MMGLPTYFQLSSGHAIPAVGLGTWQSRPNEVKNAVETALRLGYRHIDAAACYDNEKEVGDGIKAAGVARKDIFLTGKLWNTHHKPEDVERHLDTTLADLQTDYLDLYLVHWPVAFEPAGEAVRFPVDPKTEQIAVIDVPMADTWRAMEAAVRKGKVRTIGVSNFTRQHIEDLWQTATIRPAVNQIEAHPYLQQPDLLEWCRQNNIVVAAYSPMANNIYNLPRAIDDPVVIELAKSLGREPAQVLLSWAVQRGTVVLTKSVTPARIAQNLQVSELPKDVFDKLNALDRHSRYNFPKRLGVNIFGEWTEAALKAAVEEWKEAQRELKAAASLKA</sequence>
<evidence type="ECO:0000256" key="2">
    <source>
        <dbReference type="ARBA" id="ARBA00022857"/>
    </source>
</evidence>
<feature type="active site" description="Proton donor" evidence="4">
    <location>
        <position position="52"/>
    </location>
</feature>
<evidence type="ECO:0000313" key="9">
    <source>
        <dbReference type="Proteomes" id="UP000007796"/>
    </source>
</evidence>
<evidence type="ECO:0000256" key="6">
    <source>
        <dbReference type="PIRSR" id="PIRSR000097-3"/>
    </source>
</evidence>